<dbReference type="PATRIC" id="fig|272562.8.peg.3543"/>
<protein>
    <submittedName>
        <fullName evidence="6">Transcriptional regulator, LysR family</fullName>
    </submittedName>
</protein>
<dbReference type="RefSeq" id="WP_010966633.1">
    <property type="nucleotide sequence ID" value="NC_003030.1"/>
</dbReference>
<dbReference type="HOGENOM" id="CLU_039613_6_2_9"/>
<dbReference type="STRING" id="272562.CA_C3361"/>
<evidence type="ECO:0000256" key="3">
    <source>
        <dbReference type="ARBA" id="ARBA00023125"/>
    </source>
</evidence>
<feature type="domain" description="HTH lysR-type" evidence="5">
    <location>
        <begin position="1"/>
        <end position="58"/>
    </location>
</feature>
<dbReference type="Proteomes" id="UP000000814">
    <property type="component" value="Chromosome"/>
</dbReference>
<dbReference type="PIR" id="B97313">
    <property type="entry name" value="B97313"/>
</dbReference>
<accession>Q97DV9</accession>
<dbReference type="GeneID" id="44999856"/>
<dbReference type="PRINTS" id="PR00039">
    <property type="entry name" value="HTHLYSR"/>
</dbReference>
<gene>
    <name evidence="6" type="ordered locus">CA_C3361</name>
</gene>
<dbReference type="PROSITE" id="PS50931">
    <property type="entry name" value="HTH_LYSR"/>
    <property type="match status" value="1"/>
</dbReference>
<keyword evidence="7" id="KW-1185">Reference proteome</keyword>
<evidence type="ECO:0000256" key="4">
    <source>
        <dbReference type="ARBA" id="ARBA00023163"/>
    </source>
</evidence>
<dbReference type="Pfam" id="PF00126">
    <property type="entry name" value="HTH_1"/>
    <property type="match status" value="1"/>
</dbReference>
<dbReference type="OrthoDB" id="1825944at2"/>
<evidence type="ECO:0000256" key="1">
    <source>
        <dbReference type="ARBA" id="ARBA00009437"/>
    </source>
</evidence>
<dbReference type="FunFam" id="1.10.10.10:FF:000001">
    <property type="entry name" value="LysR family transcriptional regulator"/>
    <property type="match status" value="1"/>
</dbReference>
<dbReference type="GO" id="GO:0003677">
    <property type="term" value="F:DNA binding"/>
    <property type="evidence" value="ECO:0007669"/>
    <property type="project" value="UniProtKB-KW"/>
</dbReference>
<dbReference type="PANTHER" id="PTHR30419:SF8">
    <property type="entry name" value="NITROGEN ASSIMILATION TRANSCRIPTIONAL ACTIVATOR-RELATED"/>
    <property type="match status" value="1"/>
</dbReference>
<dbReference type="EMBL" id="AE001437">
    <property type="protein sequence ID" value="AAK81293.1"/>
    <property type="molecule type" value="Genomic_DNA"/>
</dbReference>
<dbReference type="Pfam" id="PF03466">
    <property type="entry name" value="LysR_substrate"/>
    <property type="match status" value="1"/>
</dbReference>
<name>Q97DV9_CLOAB</name>
<dbReference type="AlphaFoldDB" id="Q97DV9"/>
<dbReference type="KEGG" id="cac:CA_C3361"/>
<dbReference type="InterPro" id="IPR036390">
    <property type="entry name" value="WH_DNA-bd_sf"/>
</dbReference>
<evidence type="ECO:0000259" key="5">
    <source>
        <dbReference type="PROSITE" id="PS50931"/>
    </source>
</evidence>
<keyword evidence="2" id="KW-0805">Transcription regulation</keyword>
<dbReference type="InterPro" id="IPR000847">
    <property type="entry name" value="LysR_HTH_N"/>
</dbReference>
<comment type="similarity">
    <text evidence="1">Belongs to the LysR transcriptional regulatory family.</text>
</comment>
<evidence type="ECO:0000256" key="2">
    <source>
        <dbReference type="ARBA" id="ARBA00023015"/>
    </source>
</evidence>
<dbReference type="GO" id="GO:0003700">
    <property type="term" value="F:DNA-binding transcription factor activity"/>
    <property type="evidence" value="ECO:0007669"/>
    <property type="project" value="InterPro"/>
</dbReference>
<dbReference type="CDD" id="cd05466">
    <property type="entry name" value="PBP2_LTTR_substrate"/>
    <property type="match status" value="1"/>
</dbReference>
<evidence type="ECO:0000313" key="7">
    <source>
        <dbReference type="Proteomes" id="UP000000814"/>
    </source>
</evidence>
<dbReference type="SUPFAM" id="SSF53850">
    <property type="entry name" value="Periplasmic binding protein-like II"/>
    <property type="match status" value="1"/>
</dbReference>
<sequence length="312" mass="35836">MDFRQFEYVKTIAEEKSISRAAERLYISQPSLSQYIIRLENSLGVKLFDRTSATITLTFAGEKYIETARNIINLNNQLTKELNDIANLSKGRVIIGVPSQAGRYILPLVIPKFYKEYPNIEIIVEENIVSELEKMLLEGKIDIAILTLPVQHEKITYESIMNERIFLIAPKKHPICSVDGRISFNFIRNEKFILLKKGQRIRLIVDDIFSRIGAKPNIILEITNLDAAYRMASSGMGFTIVPENVLYLLNTNGKENDFIIDSLEHTLVVAYRKGEYLTRASREFIANLKGVMKMDYNNKNHNSVSYKKIYID</sequence>
<dbReference type="Gene3D" id="1.10.10.10">
    <property type="entry name" value="Winged helix-like DNA-binding domain superfamily/Winged helix DNA-binding domain"/>
    <property type="match status" value="1"/>
</dbReference>
<dbReference type="SUPFAM" id="SSF46785">
    <property type="entry name" value="Winged helix' DNA-binding domain"/>
    <property type="match status" value="1"/>
</dbReference>
<dbReference type="Gene3D" id="3.40.190.290">
    <property type="match status" value="1"/>
</dbReference>
<proteinExistence type="inferred from homology"/>
<keyword evidence="4" id="KW-0804">Transcription</keyword>
<organism evidence="6 7">
    <name type="scientific">Clostridium acetobutylicum (strain ATCC 824 / DSM 792 / JCM 1419 / IAM 19013 / LMG 5710 / NBRC 13948 / NRRL B-527 / VKM B-1787 / 2291 / W)</name>
    <dbReference type="NCBI Taxonomy" id="272562"/>
    <lineage>
        <taxon>Bacteria</taxon>
        <taxon>Bacillati</taxon>
        <taxon>Bacillota</taxon>
        <taxon>Clostridia</taxon>
        <taxon>Eubacteriales</taxon>
        <taxon>Clostridiaceae</taxon>
        <taxon>Clostridium</taxon>
    </lineage>
</organism>
<dbReference type="InterPro" id="IPR005119">
    <property type="entry name" value="LysR_subst-bd"/>
</dbReference>
<dbReference type="eggNOG" id="COG0583">
    <property type="taxonomic scope" value="Bacteria"/>
</dbReference>
<evidence type="ECO:0000313" key="6">
    <source>
        <dbReference type="EMBL" id="AAK81293.1"/>
    </source>
</evidence>
<dbReference type="GO" id="GO:0005829">
    <property type="term" value="C:cytosol"/>
    <property type="evidence" value="ECO:0007669"/>
    <property type="project" value="TreeGrafter"/>
</dbReference>
<dbReference type="InterPro" id="IPR050950">
    <property type="entry name" value="HTH-type_LysR_regulators"/>
</dbReference>
<dbReference type="PANTHER" id="PTHR30419">
    <property type="entry name" value="HTH-TYPE TRANSCRIPTIONAL REGULATOR YBHD"/>
    <property type="match status" value="1"/>
</dbReference>
<reference evidence="6 7" key="1">
    <citation type="journal article" date="2001" name="J. Bacteriol.">
        <title>Genome sequence and comparative analysis of the solvent-producing bacterium Clostridium acetobutylicum.</title>
        <authorList>
            <person name="Nolling J."/>
            <person name="Breton G."/>
            <person name="Omelchenko M.V."/>
            <person name="Makarova K.S."/>
            <person name="Zeng Q."/>
            <person name="Gibson R."/>
            <person name="Lee H.M."/>
            <person name="Dubois J."/>
            <person name="Qiu D."/>
            <person name="Hitti J."/>
            <person name="Wolf Y.I."/>
            <person name="Tatusov R.L."/>
            <person name="Sabathe F."/>
            <person name="Doucette-Stamm L."/>
            <person name="Soucaille P."/>
            <person name="Daly M.J."/>
            <person name="Bennett G.N."/>
            <person name="Koonin E.V."/>
            <person name="Smith D.R."/>
        </authorList>
    </citation>
    <scope>NUCLEOTIDE SEQUENCE [LARGE SCALE GENOMIC DNA]</scope>
    <source>
        <strain evidence="7">ATCC 824 / DSM 792 / JCM 1419 / LMG 5710 / VKM B-1787</strain>
    </source>
</reference>
<keyword evidence="3" id="KW-0238">DNA-binding</keyword>
<dbReference type="InterPro" id="IPR036388">
    <property type="entry name" value="WH-like_DNA-bd_sf"/>
</dbReference>